<dbReference type="PANTHER" id="PTHR43806">
    <property type="entry name" value="PEPTIDASE S8"/>
    <property type="match status" value="1"/>
</dbReference>
<dbReference type="Gene3D" id="3.40.50.200">
    <property type="entry name" value="Peptidase S8/S53 domain"/>
    <property type="match status" value="1"/>
</dbReference>
<reference evidence="8 9" key="1">
    <citation type="submission" date="2021-01" db="EMBL/GenBank/DDBJ databases">
        <title>Whole genome shotgun sequence of Actinoplanes deccanensis NBRC 13994.</title>
        <authorList>
            <person name="Komaki H."/>
            <person name="Tamura T."/>
        </authorList>
    </citation>
    <scope>NUCLEOTIDE SEQUENCE [LARGE SCALE GENOMIC DNA]</scope>
    <source>
        <strain evidence="8 9">NBRC 13994</strain>
    </source>
</reference>
<comment type="similarity">
    <text evidence="1 5">Belongs to the peptidase S8 family.</text>
</comment>
<name>A0ABQ3YA97_9ACTN</name>
<feature type="region of interest" description="Disordered" evidence="6">
    <location>
        <begin position="1"/>
        <end position="41"/>
    </location>
</feature>
<keyword evidence="4" id="KW-0720">Serine protease</keyword>
<keyword evidence="2" id="KW-0645">Protease</keyword>
<keyword evidence="9" id="KW-1185">Reference proteome</keyword>
<dbReference type="Pfam" id="PF00082">
    <property type="entry name" value="Peptidase_S8"/>
    <property type="match status" value="1"/>
</dbReference>
<evidence type="ECO:0000313" key="8">
    <source>
        <dbReference type="EMBL" id="GID76901.1"/>
    </source>
</evidence>
<dbReference type="EMBL" id="BOMI01000110">
    <property type="protein sequence ID" value="GID76901.1"/>
    <property type="molecule type" value="Genomic_DNA"/>
</dbReference>
<dbReference type="PROSITE" id="PS51892">
    <property type="entry name" value="SUBTILASE"/>
    <property type="match status" value="1"/>
</dbReference>
<proteinExistence type="inferred from homology"/>
<evidence type="ECO:0000256" key="2">
    <source>
        <dbReference type="ARBA" id="ARBA00022670"/>
    </source>
</evidence>
<evidence type="ECO:0000256" key="1">
    <source>
        <dbReference type="ARBA" id="ARBA00011073"/>
    </source>
</evidence>
<dbReference type="InterPro" id="IPR000209">
    <property type="entry name" value="Peptidase_S8/S53_dom"/>
</dbReference>
<dbReference type="SUPFAM" id="SSF52743">
    <property type="entry name" value="Subtilisin-like"/>
    <property type="match status" value="1"/>
</dbReference>
<dbReference type="InterPro" id="IPR050131">
    <property type="entry name" value="Peptidase_S8_subtilisin-like"/>
</dbReference>
<evidence type="ECO:0000256" key="6">
    <source>
        <dbReference type="SAM" id="MobiDB-lite"/>
    </source>
</evidence>
<evidence type="ECO:0000313" key="9">
    <source>
        <dbReference type="Proteomes" id="UP000609879"/>
    </source>
</evidence>
<dbReference type="InterPro" id="IPR023827">
    <property type="entry name" value="Peptidase_S8_Asp-AS"/>
</dbReference>
<protein>
    <recommendedName>
        <fullName evidence="7">Peptidase S8/S53 domain-containing protein</fullName>
    </recommendedName>
</protein>
<comment type="caution">
    <text evidence="8">The sequence shown here is derived from an EMBL/GenBank/DDBJ whole genome shotgun (WGS) entry which is preliminary data.</text>
</comment>
<evidence type="ECO:0000256" key="5">
    <source>
        <dbReference type="PROSITE-ProRule" id="PRU01240"/>
    </source>
</evidence>
<feature type="domain" description="Peptidase S8/S53" evidence="7">
    <location>
        <begin position="115"/>
        <end position="324"/>
    </location>
</feature>
<sequence>MEQPHRYSADTLTSLSDPDKLNDILEGAGHGRPLTPTGRMGDRFVLSAPQALAAQQVLEQAGAGDVRPDPVLFIGTARIGRDVGHGFAWAEVSLAAGDVPPVPPWTPPPPGLRRPVVALLDTGVEDHPWLRVGTPEDPFLIDAAALPDPCPVTVEPSSPLDEGDDLLAGHGTFNAGLLRLGAPSARVLSVRVMNDEGRVKESNLIIALEWLRKYAQDNPLDVVCMPFGRAPFTISPSEEMRGALEPLARAGVALVASAGNDHSDTEIFPAAFDIVTAVGAGFGQYHATFSNHGDWVDRYRDGVDLLGVLPPDRWVRWTGTSFAAVTFAADLARPQLDHGHV</sequence>
<dbReference type="RefSeq" id="WP_203770195.1">
    <property type="nucleotide sequence ID" value="NZ_BAAABO010000029.1"/>
</dbReference>
<dbReference type="InterPro" id="IPR036852">
    <property type="entry name" value="Peptidase_S8/S53_dom_sf"/>
</dbReference>
<keyword evidence="3" id="KW-0378">Hydrolase</keyword>
<gene>
    <name evidence="8" type="ORF">Ade02nite_55420</name>
</gene>
<accession>A0ABQ3YA97</accession>
<dbReference type="Proteomes" id="UP000609879">
    <property type="component" value="Unassembled WGS sequence"/>
</dbReference>
<evidence type="ECO:0000259" key="7">
    <source>
        <dbReference type="Pfam" id="PF00082"/>
    </source>
</evidence>
<comment type="caution">
    <text evidence="5">Lacks conserved residue(s) required for the propagation of feature annotation.</text>
</comment>
<evidence type="ECO:0000256" key="4">
    <source>
        <dbReference type="ARBA" id="ARBA00022825"/>
    </source>
</evidence>
<organism evidence="8 9">
    <name type="scientific">Paractinoplanes deccanensis</name>
    <dbReference type="NCBI Taxonomy" id="113561"/>
    <lineage>
        <taxon>Bacteria</taxon>
        <taxon>Bacillati</taxon>
        <taxon>Actinomycetota</taxon>
        <taxon>Actinomycetes</taxon>
        <taxon>Micromonosporales</taxon>
        <taxon>Micromonosporaceae</taxon>
        <taxon>Paractinoplanes</taxon>
    </lineage>
</organism>
<dbReference type="PANTHER" id="PTHR43806:SF11">
    <property type="entry name" value="CEREVISIN-RELATED"/>
    <property type="match status" value="1"/>
</dbReference>
<dbReference type="PROSITE" id="PS00136">
    <property type="entry name" value="SUBTILASE_ASP"/>
    <property type="match status" value="1"/>
</dbReference>
<evidence type="ECO:0000256" key="3">
    <source>
        <dbReference type="ARBA" id="ARBA00022801"/>
    </source>
</evidence>